<evidence type="ECO:0000256" key="2">
    <source>
        <dbReference type="ARBA" id="ARBA00005336"/>
    </source>
</evidence>
<evidence type="ECO:0000256" key="3">
    <source>
        <dbReference type="ARBA" id="ARBA00012663"/>
    </source>
</evidence>
<comment type="catalytic activity">
    <reaction evidence="1">
        <text>Hydrolysis of terminal non-reducing N-acetyl-D-hexosamine residues in N-acetyl-beta-D-hexosaminides.</text>
        <dbReference type="EC" id="3.2.1.52"/>
    </reaction>
</comment>
<evidence type="ECO:0000256" key="4">
    <source>
        <dbReference type="ARBA" id="ARBA00022801"/>
    </source>
</evidence>
<dbReference type="Proteomes" id="UP000219215">
    <property type="component" value="Chromosome DPRO"/>
</dbReference>
<dbReference type="EMBL" id="LT907975">
    <property type="protein sequence ID" value="SOB59794.1"/>
    <property type="molecule type" value="Genomic_DNA"/>
</dbReference>
<dbReference type="GO" id="GO:0005975">
    <property type="term" value="P:carbohydrate metabolic process"/>
    <property type="evidence" value="ECO:0007669"/>
    <property type="project" value="InterPro"/>
</dbReference>
<evidence type="ECO:0000313" key="8">
    <source>
        <dbReference type="EMBL" id="SOB59794.1"/>
    </source>
</evidence>
<dbReference type="GO" id="GO:0009254">
    <property type="term" value="P:peptidoglycan turnover"/>
    <property type="evidence" value="ECO:0007669"/>
    <property type="project" value="TreeGrafter"/>
</dbReference>
<dbReference type="InterPro" id="IPR017853">
    <property type="entry name" value="GH"/>
</dbReference>
<proteinExistence type="inferred from homology"/>
<dbReference type="InterPro" id="IPR050226">
    <property type="entry name" value="NagZ_Beta-hexosaminidase"/>
</dbReference>
<gene>
    <name evidence="8" type="ORF">DPRO_2884</name>
</gene>
<dbReference type="Pfam" id="PF00933">
    <property type="entry name" value="Glyco_hydro_3"/>
    <property type="match status" value="1"/>
</dbReference>
<evidence type="ECO:0000256" key="1">
    <source>
        <dbReference type="ARBA" id="ARBA00001231"/>
    </source>
</evidence>
<dbReference type="PROSITE" id="PS00775">
    <property type="entry name" value="GLYCOSYL_HYDROL_F3"/>
    <property type="match status" value="1"/>
</dbReference>
<reference evidence="9" key="1">
    <citation type="submission" date="2017-09" db="EMBL/GenBank/DDBJ databases">
        <authorList>
            <person name="Regsiter A."/>
            <person name="William W."/>
        </authorList>
    </citation>
    <scope>NUCLEOTIDE SEQUENCE [LARGE SCALE GENOMIC DNA]</scope>
    <source>
        <strain evidence="9">500-1</strain>
    </source>
</reference>
<dbReference type="InterPro" id="IPR001764">
    <property type="entry name" value="Glyco_hydro_3_N"/>
</dbReference>
<dbReference type="Gene3D" id="3.20.20.300">
    <property type="entry name" value="Glycoside hydrolase, family 3, N-terminal domain"/>
    <property type="match status" value="1"/>
</dbReference>
<dbReference type="InterPro" id="IPR036962">
    <property type="entry name" value="Glyco_hydro_3_N_sf"/>
</dbReference>
<organism evidence="8 9">
    <name type="scientific">Pseudodesulfovibrio profundus</name>
    <dbReference type="NCBI Taxonomy" id="57320"/>
    <lineage>
        <taxon>Bacteria</taxon>
        <taxon>Pseudomonadati</taxon>
        <taxon>Thermodesulfobacteriota</taxon>
        <taxon>Desulfovibrionia</taxon>
        <taxon>Desulfovibrionales</taxon>
        <taxon>Desulfovibrionaceae</taxon>
    </lineage>
</organism>
<dbReference type="EC" id="3.2.1.52" evidence="3"/>
<keyword evidence="4 8" id="KW-0378">Hydrolase</keyword>
<evidence type="ECO:0000259" key="7">
    <source>
        <dbReference type="Pfam" id="PF00933"/>
    </source>
</evidence>
<dbReference type="PANTHER" id="PTHR30480">
    <property type="entry name" value="BETA-HEXOSAMINIDASE-RELATED"/>
    <property type="match status" value="1"/>
</dbReference>
<keyword evidence="5 8" id="KW-0326">Glycosidase</keyword>
<keyword evidence="6" id="KW-0732">Signal</keyword>
<dbReference type="KEGG" id="pprf:DPRO_2884"/>
<feature type="domain" description="Glycoside hydrolase family 3 N-terminal" evidence="7">
    <location>
        <begin position="27"/>
        <end position="362"/>
    </location>
</feature>
<feature type="signal peptide" evidence="6">
    <location>
        <begin position="1"/>
        <end position="20"/>
    </location>
</feature>
<feature type="chain" id="PRO_5012135099" description="beta-N-acetylhexosaminidase" evidence="6">
    <location>
        <begin position="21"/>
        <end position="368"/>
    </location>
</feature>
<dbReference type="GO" id="GO:0004563">
    <property type="term" value="F:beta-N-acetylhexosaminidase activity"/>
    <property type="evidence" value="ECO:0007669"/>
    <property type="project" value="UniProtKB-EC"/>
</dbReference>
<protein>
    <recommendedName>
        <fullName evidence="3">beta-N-acetylhexosaminidase</fullName>
        <ecNumber evidence="3">3.2.1.52</ecNumber>
    </recommendedName>
</protein>
<evidence type="ECO:0000256" key="6">
    <source>
        <dbReference type="SAM" id="SignalP"/>
    </source>
</evidence>
<evidence type="ECO:0000256" key="5">
    <source>
        <dbReference type="ARBA" id="ARBA00023295"/>
    </source>
</evidence>
<dbReference type="SUPFAM" id="SSF51445">
    <property type="entry name" value="(Trans)glycosidases"/>
    <property type="match status" value="1"/>
</dbReference>
<sequence>MRTYLTAFLLIITIIAPATAHSQDEELDIMIGQMLMVGFRGYSAPEDAPVIRDITQYHVGGVILFDKDMSRWYNRKRNIRSPKQVASLTESLQSAADIPLFIAVDQEGGNVQRLKAKYGFPPTPSAQTLGSQDDAAVHKAARSIASTLDAAGFNMNFSPVADVNVNPNSPAIGKIGRSFSSDPSRVTRCNAIFLEAFAQQGIVGSLKHFPGHGSAGADSHYGVTDVTNTWSESELIPYRTLIGNGSVQMIMTAHIFNGKLDPIYPATLSKAIITGLLRERLGFNGVVITDDMDMRAITDAFGRAKAIQLAIEAGADILLFGNNITFDEDVAPTAHGIIKELVETGVIPRKRISRSYDRIMRLKNTLKQ</sequence>
<dbReference type="RefSeq" id="WP_232005597.1">
    <property type="nucleotide sequence ID" value="NZ_LT907975.1"/>
</dbReference>
<dbReference type="AlphaFoldDB" id="A0A2C8FB69"/>
<evidence type="ECO:0000313" key="9">
    <source>
        <dbReference type="Proteomes" id="UP000219215"/>
    </source>
</evidence>
<accession>A0A2C8FB69</accession>
<dbReference type="InterPro" id="IPR019800">
    <property type="entry name" value="Glyco_hydro_3_AS"/>
</dbReference>
<name>A0A2C8FB69_9BACT</name>
<keyword evidence="9" id="KW-1185">Reference proteome</keyword>
<comment type="similarity">
    <text evidence="2">Belongs to the glycosyl hydrolase 3 family.</text>
</comment>
<dbReference type="PANTHER" id="PTHR30480:SF13">
    <property type="entry name" value="BETA-HEXOSAMINIDASE"/>
    <property type="match status" value="1"/>
</dbReference>